<feature type="signal peptide" evidence="1">
    <location>
        <begin position="1"/>
        <end position="24"/>
    </location>
</feature>
<dbReference type="AlphaFoldDB" id="A0A1X0DNK0"/>
<sequence>MVVDLAARPHITAGVALASAAVLAAGPMAQHLPDFHVAQQLRQVSVSEINLTGAADSMIDLFSGVEGELAALANGGAAAAATAPIDVLNDIALPFNTYVNTLASGATNLGWILNHWGTTTPFPILQQVAANALQYGIDYVTPYQTAATNLTNAVAKLGPTVQTGLADIAAGQVQKGVFYLYQNLFQLKFIGVTQPLETILKIPAYMTQNLANATAYLTSTGVTQLGNYGLSLATVSFNQLAASLQSVYNAWNAGDAFGAASQLVNTPGSVLFALINGYQTSATNGVTGGLLSSPVWGKSGANGLLNEVLNVLDPGTAGQIVAPNAQNITNGGSLVTAAQSFFNTLTNGWPSLNTAIASITNDISGTLTSMLQSLPSVIASIPSILGNVATTVGSQVASLIATILKML</sequence>
<accession>A0A1X0DNK0</accession>
<dbReference type="Proteomes" id="UP000192566">
    <property type="component" value="Unassembled WGS sequence"/>
</dbReference>
<name>A0A1X0DNK0_MYCHE</name>
<evidence type="ECO:0000313" key="2">
    <source>
        <dbReference type="EMBL" id="ORA73963.1"/>
    </source>
</evidence>
<dbReference type="EMBL" id="MVHR01000013">
    <property type="protein sequence ID" value="ORA73963.1"/>
    <property type="molecule type" value="Genomic_DNA"/>
</dbReference>
<evidence type="ECO:0000256" key="1">
    <source>
        <dbReference type="SAM" id="SignalP"/>
    </source>
</evidence>
<reference evidence="2 3" key="1">
    <citation type="submission" date="2017-02" db="EMBL/GenBank/DDBJ databases">
        <title>The new phylogeny of genus Mycobacterium.</title>
        <authorList>
            <person name="Tortoli E."/>
            <person name="Trovato A."/>
            <person name="Cirillo D.M."/>
        </authorList>
    </citation>
    <scope>NUCLEOTIDE SEQUENCE [LARGE SCALE GENOMIC DNA]</scope>
    <source>
        <strain evidence="2 3">DSM 44471</strain>
    </source>
</reference>
<comment type="caution">
    <text evidence="2">The sequence shown here is derived from an EMBL/GenBank/DDBJ whole genome shotgun (WGS) entry which is preliminary data.</text>
</comment>
<protein>
    <recommendedName>
        <fullName evidence="4">PE-PGRS family protein</fullName>
    </recommendedName>
</protein>
<feature type="chain" id="PRO_5038771395" description="PE-PGRS family protein" evidence="1">
    <location>
        <begin position="25"/>
        <end position="407"/>
    </location>
</feature>
<keyword evidence="1" id="KW-0732">Signal</keyword>
<keyword evidence="3" id="KW-1185">Reference proteome</keyword>
<organism evidence="2 3">
    <name type="scientific">Mycobacterium heidelbergense</name>
    <dbReference type="NCBI Taxonomy" id="53376"/>
    <lineage>
        <taxon>Bacteria</taxon>
        <taxon>Bacillati</taxon>
        <taxon>Actinomycetota</taxon>
        <taxon>Actinomycetes</taxon>
        <taxon>Mycobacteriales</taxon>
        <taxon>Mycobacteriaceae</taxon>
        <taxon>Mycobacterium</taxon>
        <taxon>Mycobacterium simiae complex</taxon>
    </lineage>
</organism>
<gene>
    <name evidence="2" type="ORF">BST25_11315</name>
</gene>
<evidence type="ECO:0000313" key="3">
    <source>
        <dbReference type="Proteomes" id="UP000192566"/>
    </source>
</evidence>
<proteinExistence type="predicted"/>
<evidence type="ECO:0008006" key="4">
    <source>
        <dbReference type="Google" id="ProtNLM"/>
    </source>
</evidence>